<dbReference type="Proteomes" id="UP000809243">
    <property type="component" value="Unassembled WGS sequence"/>
</dbReference>
<accession>A0A938YWI8</accession>
<evidence type="ECO:0000313" key="2">
    <source>
        <dbReference type="EMBL" id="MBN2067417.1"/>
    </source>
</evidence>
<gene>
    <name evidence="2" type="ORF">JW744_03045</name>
</gene>
<keyword evidence="1" id="KW-1133">Transmembrane helix</keyword>
<dbReference type="AlphaFoldDB" id="A0A938YWI8"/>
<proteinExistence type="predicted"/>
<feature type="transmembrane region" description="Helical" evidence="1">
    <location>
        <begin position="276"/>
        <end position="296"/>
    </location>
</feature>
<evidence type="ECO:0000256" key="1">
    <source>
        <dbReference type="SAM" id="Phobius"/>
    </source>
</evidence>
<keyword evidence="1" id="KW-0472">Membrane</keyword>
<feature type="transmembrane region" description="Helical" evidence="1">
    <location>
        <begin position="63"/>
        <end position="81"/>
    </location>
</feature>
<dbReference type="EMBL" id="JAFGDB010000048">
    <property type="protein sequence ID" value="MBN2067417.1"/>
    <property type="molecule type" value="Genomic_DNA"/>
</dbReference>
<name>A0A938YWI8_9ARCH</name>
<protein>
    <submittedName>
        <fullName evidence="2">Uncharacterized protein</fullName>
    </submittedName>
</protein>
<evidence type="ECO:0000313" key="3">
    <source>
        <dbReference type="Proteomes" id="UP000809243"/>
    </source>
</evidence>
<sequence>MILDLNSMIYPAIDYVSNEVIPKALGGDVATIAMIGVALIVLFVLVVLLVELTAWVVGLLKRFVLFVLVMVSIVFFFFSFSDKIFSPEPDFTLLAIGAAGVVCAIIALAISVISVKREMQKPWYQKVQDLKKKMKEAAAEEFEKELEKKTAVAATPAPAATQVQQPGMLSKQALTTANVLAAFHDRSLLAVLSYMVVAEFGVFSGVTVSAPNETVGLIFFGLFIVAAMIFIKSTYHSYLTGIKHLTIALVFGAALSVLLGYIWASIPLEELLSLGYFKTNSLVALVTGLAVSLFLGSKA</sequence>
<feature type="transmembrane region" description="Helical" evidence="1">
    <location>
        <begin position="214"/>
        <end position="233"/>
    </location>
</feature>
<feature type="transmembrane region" description="Helical" evidence="1">
    <location>
        <begin position="245"/>
        <end position="264"/>
    </location>
</feature>
<comment type="caution">
    <text evidence="2">The sequence shown here is derived from an EMBL/GenBank/DDBJ whole genome shotgun (WGS) entry which is preliminary data.</text>
</comment>
<organism evidence="2 3">
    <name type="scientific">Candidatus Iainarchaeum sp</name>
    <dbReference type="NCBI Taxonomy" id="3101447"/>
    <lineage>
        <taxon>Archaea</taxon>
        <taxon>Candidatus Iainarchaeota</taxon>
        <taxon>Candidatus Iainarchaeia</taxon>
        <taxon>Candidatus Iainarchaeales</taxon>
        <taxon>Candidatus Iainarchaeaceae</taxon>
        <taxon>Candidatus Iainarchaeum</taxon>
    </lineage>
</organism>
<feature type="transmembrane region" description="Helical" evidence="1">
    <location>
        <begin position="93"/>
        <end position="115"/>
    </location>
</feature>
<feature type="transmembrane region" description="Helical" evidence="1">
    <location>
        <begin position="188"/>
        <end position="208"/>
    </location>
</feature>
<feature type="transmembrane region" description="Helical" evidence="1">
    <location>
        <begin position="32"/>
        <end position="56"/>
    </location>
</feature>
<keyword evidence="1" id="KW-0812">Transmembrane</keyword>
<reference evidence="2" key="1">
    <citation type="submission" date="2021-01" db="EMBL/GenBank/DDBJ databases">
        <title>Active Sulfur Cycling in an Early Earth Analoge.</title>
        <authorList>
            <person name="Hahn C.R."/>
            <person name="Youssef N.H."/>
            <person name="Elshahed M."/>
        </authorList>
    </citation>
    <scope>NUCLEOTIDE SEQUENCE</scope>
    <source>
        <strain evidence="2">Zod_Metabat.1151</strain>
    </source>
</reference>